<comment type="catalytic activity">
    <reaction evidence="11">
        <text>ATP + H2O = ADP + phosphate + H(+)</text>
        <dbReference type="Rhea" id="RHEA:13065"/>
        <dbReference type="ChEBI" id="CHEBI:15377"/>
        <dbReference type="ChEBI" id="CHEBI:15378"/>
        <dbReference type="ChEBI" id="CHEBI:30616"/>
        <dbReference type="ChEBI" id="CHEBI:43474"/>
        <dbReference type="ChEBI" id="CHEBI:456216"/>
        <dbReference type="EC" id="5.6.2.4"/>
    </reaction>
</comment>
<evidence type="ECO:0000256" key="8">
    <source>
        <dbReference type="ARBA" id="ARBA00034617"/>
    </source>
</evidence>
<dbReference type="InterPro" id="IPR005753">
    <property type="entry name" value="DNA_helicase_ATP-dep_UvrD"/>
</dbReference>
<dbReference type="FunFam" id="1.10.10.160:FF:000001">
    <property type="entry name" value="ATP-dependent DNA helicase"/>
    <property type="match status" value="1"/>
</dbReference>
<evidence type="ECO:0000313" key="16">
    <source>
        <dbReference type="Proteomes" id="UP000030526"/>
    </source>
</evidence>
<evidence type="ECO:0000256" key="5">
    <source>
        <dbReference type="ARBA" id="ARBA00022840"/>
    </source>
</evidence>
<dbReference type="GO" id="GO:0006260">
    <property type="term" value="P:DNA replication"/>
    <property type="evidence" value="ECO:0007669"/>
    <property type="project" value="InterPro"/>
</dbReference>
<evidence type="ECO:0000256" key="4">
    <source>
        <dbReference type="ARBA" id="ARBA00022806"/>
    </source>
</evidence>
<reference evidence="15 16" key="1">
    <citation type="submission" date="2014-08" db="EMBL/GenBank/DDBJ databases">
        <title>Chaperone-usher fimbriae in a diverse selection of Gallibacterium genomes.</title>
        <authorList>
            <person name="Kudirkiene E."/>
            <person name="Bager R.J."/>
            <person name="Johnson T.J."/>
            <person name="Bojesen A.M."/>
        </authorList>
    </citation>
    <scope>NUCLEOTIDE SEQUENCE [LARGE SCALE GENOMIC DNA]</scope>
    <source>
        <strain evidence="15 16">20558/3kl.</strain>
    </source>
</reference>
<dbReference type="EMBL" id="JPXS01000004">
    <property type="protein sequence ID" value="KGQ34545.1"/>
    <property type="molecule type" value="Genomic_DNA"/>
</dbReference>
<dbReference type="GO" id="GO:0009314">
    <property type="term" value="P:response to radiation"/>
    <property type="evidence" value="ECO:0007669"/>
    <property type="project" value="UniProtKB-ARBA"/>
</dbReference>
<feature type="binding site" evidence="12">
    <location>
        <begin position="29"/>
        <end position="36"/>
    </location>
    <ligand>
        <name>ATP</name>
        <dbReference type="ChEBI" id="CHEBI:30616"/>
    </ligand>
</feature>
<dbReference type="GO" id="GO:0005524">
    <property type="term" value="F:ATP binding"/>
    <property type="evidence" value="ECO:0007669"/>
    <property type="project" value="UniProtKB-UniRule"/>
</dbReference>
<dbReference type="PANTHER" id="PTHR11070:SF2">
    <property type="entry name" value="ATP-DEPENDENT DNA HELICASE SRS2"/>
    <property type="match status" value="1"/>
</dbReference>
<dbReference type="InterPro" id="IPR027417">
    <property type="entry name" value="P-loop_NTPase"/>
</dbReference>
<dbReference type="PROSITE" id="PS51198">
    <property type="entry name" value="UVRD_HELICASE_ATP_BIND"/>
    <property type="match status" value="1"/>
</dbReference>
<dbReference type="Gene3D" id="1.10.10.160">
    <property type="match status" value="1"/>
</dbReference>
<dbReference type="SUPFAM" id="SSF52540">
    <property type="entry name" value="P-loop containing nucleoside triphosphate hydrolases"/>
    <property type="match status" value="1"/>
</dbReference>
<keyword evidence="5 12" id="KW-0067">ATP-binding</keyword>
<dbReference type="GO" id="GO:0016887">
    <property type="term" value="F:ATP hydrolysis activity"/>
    <property type="evidence" value="ECO:0007669"/>
    <property type="project" value="RHEA"/>
</dbReference>
<evidence type="ECO:0000256" key="2">
    <source>
        <dbReference type="ARBA" id="ARBA00022741"/>
    </source>
</evidence>
<evidence type="ECO:0000256" key="1">
    <source>
        <dbReference type="ARBA" id="ARBA00009922"/>
    </source>
</evidence>
<accession>A0A0A2XVS4</accession>
<keyword evidence="6" id="KW-0238">DNA-binding</keyword>
<keyword evidence="4 12" id="KW-0347">Helicase</keyword>
<dbReference type="RefSeq" id="WP_039083202.1">
    <property type="nucleotide sequence ID" value="NZ_JPXS01000004.1"/>
</dbReference>
<gene>
    <name evidence="15" type="primary">uvrD</name>
    <name evidence="15" type="ORF">JP32_00480</name>
</gene>
<evidence type="ECO:0000256" key="7">
    <source>
        <dbReference type="ARBA" id="ARBA00023235"/>
    </source>
</evidence>
<evidence type="ECO:0000256" key="11">
    <source>
        <dbReference type="ARBA" id="ARBA00048988"/>
    </source>
</evidence>
<dbReference type="InterPro" id="IPR014016">
    <property type="entry name" value="UvrD-like_ATP-bd"/>
</dbReference>
<name>A0A0A2XVS4_9PAST</name>
<keyword evidence="7" id="KW-0413">Isomerase</keyword>
<dbReference type="GO" id="GO:0033202">
    <property type="term" value="C:DNA helicase complex"/>
    <property type="evidence" value="ECO:0007669"/>
    <property type="project" value="TreeGrafter"/>
</dbReference>
<evidence type="ECO:0000256" key="10">
    <source>
        <dbReference type="ARBA" id="ARBA00034923"/>
    </source>
</evidence>
<dbReference type="GO" id="GO:0000725">
    <property type="term" value="P:recombinational repair"/>
    <property type="evidence" value="ECO:0007669"/>
    <property type="project" value="TreeGrafter"/>
</dbReference>
<evidence type="ECO:0000259" key="13">
    <source>
        <dbReference type="PROSITE" id="PS51198"/>
    </source>
</evidence>
<dbReference type="PANTHER" id="PTHR11070">
    <property type="entry name" value="UVRD / RECB / PCRA DNA HELICASE FAMILY MEMBER"/>
    <property type="match status" value="1"/>
</dbReference>
<comment type="caution">
    <text evidence="15">The sequence shown here is derived from an EMBL/GenBank/DDBJ whole genome shotgun (WGS) entry which is preliminary data.</text>
</comment>
<dbReference type="Proteomes" id="UP000030526">
    <property type="component" value="Unassembled WGS sequence"/>
</dbReference>
<dbReference type="Pfam" id="PF00580">
    <property type="entry name" value="UvrD-helicase"/>
    <property type="match status" value="1"/>
</dbReference>
<dbReference type="PROSITE" id="PS51217">
    <property type="entry name" value="UVRD_HELICASE_CTER"/>
    <property type="match status" value="1"/>
</dbReference>
<evidence type="ECO:0000256" key="6">
    <source>
        <dbReference type="ARBA" id="ARBA00023125"/>
    </source>
</evidence>
<dbReference type="CDD" id="cd18807">
    <property type="entry name" value="SF1_C_UvrD"/>
    <property type="match status" value="1"/>
</dbReference>
<evidence type="ECO:0000313" key="15">
    <source>
        <dbReference type="EMBL" id="KGQ34545.1"/>
    </source>
</evidence>
<dbReference type="InterPro" id="IPR000212">
    <property type="entry name" value="DNA_helicase_UvrD/REP"/>
</dbReference>
<comment type="similarity">
    <text evidence="1">Belongs to the helicase family. UvrD subfamily.</text>
</comment>
<dbReference type="GO" id="GO:0003677">
    <property type="term" value="F:DNA binding"/>
    <property type="evidence" value="ECO:0007669"/>
    <property type="project" value="UniProtKB-KW"/>
</dbReference>
<keyword evidence="2 12" id="KW-0547">Nucleotide-binding</keyword>
<dbReference type="Gene3D" id="1.10.486.10">
    <property type="entry name" value="PCRA, domain 4"/>
    <property type="match status" value="1"/>
</dbReference>
<dbReference type="InterPro" id="IPR014017">
    <property type="entry name" value="DNA_helicase_UvrD-like_C"/>
</dbReference>
<dbReference type="FunFam" id="1.10.486.10:FF:000001">
    <property type="entry name" value="DNA helicase"/>
    <property type="match status" value="1"/>
</dbReference>
<dbReference type="AlphaFoldDB" id="A0A0A2XVS4"/>
<dbReference type="Pfam" id="PF13361">
    <property type="entry name" value="UvrD_C"/>
    <property type="match status" value="1"/>
</dbReference>
<comment type="catalytic activity">
    <reaction evidence="8">
        <text>Couples ATP hydrolysis with the unwinding of duplex DNA by translocating in the 3'-5' direction.</text>
        <dbReference type="EC" id="5.6.2.4"/>
    </reaction>
</comment>
<dbReference type="InterPro" id="IPR013986">
    <property type="entry name" value="DExx_box_DNA_helicase_dom_sf"/>
</dbReference>
<dbReference type="NCBIfam" id="TIGR01075">
    <property type="entry name" value="uvrD"/>
    <property type="match status" value="1"/>
</dbReference>
<sequence length="721" mass="82807">MDFSELLDGLNERQREAVAAPLGNYLVLAGAGSGKTRVLTYRIAWLIGVENVSPNGILAVTFTNKAAAEMRHRIEDLLQDQLTPPFGMWVGTFHSLAHRLLRRHAPDAGLPADFQILDSEDQLRLVKRLVKSYNLDEGLYPPKQICWYINNKKDLGLRADQIEMRSKEDRSWVEIYKIYQDACDRAGLVDFAELLLRTYELWQKKPLILQRYQQRFQHILVDEFQDTNNIQYEWVKLLAGNSANVMIVGDDDQSIYGWRGAKIDNIYRFLTDYHAETIRLEQNYRSTENILQAANILIANNEGRLGKNLWTEGNKGDPVGIYRAFNEHDEARFVTSQIKQWVDEGGNYDQCAVLYRSNRQSRILEEAFLQSGLPYRIYGGLRFFERQEIKDALGYLRLLANRQDDVAFERVVNTPTRGIGDRTLEILRDIARKRTLTLWQATHLALEEKLVQGRAASALLRFIELINALDNDTFELPLAEQTEFVIEHSGLKEMYQKEKGEKGEVRLENLDELVFAARDFQKPDEAEEMSDLIAFLTHASLEAGEGQASPHQQCVDLMTLHSSKGLEFDRVFIVGMEEGLFPSGASGEEGRIEEERRLAYVGITRARKKLTLCYAEQRRVYSQEEKRIVSRFINELPEENIQEIRLRGTVTRAINREAVGTTKSVLANPEWKPGQRVKHHKFGYGSIINVEGSDKNCRLQIAFQNQGIKWLIAHLANLEKL</sequence>
<dbReference type="CDD" id="cd17932">
    <property type="entry name" value="DEXQc_UvrD"/>
    <property type="match status" value="1"/>
</dbReference>
<dbReference type="EC" id="5.6.2.4" evidence="9"/>
<evidence type="ECO:0000256" key="3">
    <source>
        <dbReference type="ARBA" id="ARBA00022801"/>
    </source>
</evidence>
<keyword evidence="3 12" id="KW-0378">Hydrolase</keyword>
<feature type="domain" description="UvrD-like helicase C-terminal" evidence="14">
    <location>
        <begin position="288"/>
        <end position="565"/>
    </location>
</feature>
<dbReference type="Gene3D" id="3.40.50.300">
    <property type="entry name" value="P-loop containing nucleotide triphosphate hydrolases"/>
    <property type="match status" value="2"/>
</dbReference>
<evidence type="ECO:0000256" key="9">
    <source>
        <dbReference type="ARBA" id="ARBA00034808"/>
    </source>
</evidence>
<dbReference type="Pfam" id="PF21196">
    <property type="entry name" value="PcrA_UvrD_tudor"/>
    <property type="match status" value="1"/>
</dbReference>
<protein>
    <recommendedName>
        <fullName evidence="9">DNA 3'-5' helicase</fullName>
        <ecNumber evidence="9">5.6.2.4</ecNumber>
    </recommendedName>
    <alternativeName>
        <fullName evidence="10">DNA 3'-5' helicase II</fullName>
    </alternativeName>
</protein>
<feature type="domain" description="UvrD-like helicase ATP-binding" evidence="13">
    <location>
        <begin position="8"/>
        <end position="287"/>
    </location>
</feature>
<evidence type="ECO:0000259" key="14">
    <source>
        <dbReference type="PROSITE" id="PS51217"/>
    </source>
</evidence>
<proteinExistence type="inferred from homology"/>
<dbReference type="GO" id="GO:0005829">
    <property type="term" value="C:cytosol"/>
    <property type="evidence" value="ECO:0007669"/>
    <property type="project" value="TreeGrafter"/>
</dbReference>
<organism evidence="15 16">
    <name type="scientific">Gallibacterium anatis</name>
    <dbReference type="NCBI Taxonomy" id="750"/>
    <lineage>
        <taxon>Bacteria</taxon>
        <taxon>Pseudomonadati</taxon>
        <taxon>Pseudomonadota</taxon>
        <taxon>Gammaproteobacteria</taxon>
        <taxon>Pasteurellales</taxon>
        <taxon>Pasteurellaceae</taxon>
        <taxon>Gallibacterium</taxon>
    </lineage>
</organism>
<dbReference type="GO" id="GO:0043138">
    <property type="term" value="F:3'-5' DNA helicase activity"/>
    <property type="evidence" value="ECO:0007669"/>
    <property type="project" value="UniProtKB-EC"/>
</dbReference>
<dbReference type="NCBIfam" id="NF008743">
    <property type="entry name" value="PRK11773.1"/>
    <property type="match status" value="1"/>
</dbReference>
<evidence type="ECO:0000256" key="12">
    <source>
        <dbReference type="PROSITE-ProRule" id="PRU00560"/>
    </source>
</evidence>